<dbReference type="InterPro" id="IPR010357">
    <property type="entry name" value="TXNDC17_dom"/>
</dbReference>
<proteinExistence type="inferred from homology"/>
<protein>
    <recommendedName>
        <fullName evidence="2">Thioredoxin domain-containing protein</fullName>
    </recommendedName>
</protein>
<accession>A0A8H7K664</accession>
<organism evidence="3 4">
    <name type="scientific">Bionectria ochroleuca</name>
    <name type="common">Gliocladium roseum</name>
    <dbReference type="NCBI Taxonomy" id="29856"/>
    <lineage>
        <taxon>Eukaryota</taxon>
        <taxon>Fungi</taxon>
        <taxon>Dikarya</taxon>
        <taxon>Ascomycota</taxon>
        <taxon>Pezizomycotina</taxon>
        <taxon>Sordariomycetes</taxon>
        <taxon>Hypocreomycetidae</taxon>
        <taxon>Hypocreales</taxon>
        <taxon>Bionectriaceae</taxon>
        <taxon>Clonostachys</taxon>
    </lineage>
</organism>
<comment type="caution">
    <text evidence="3">The sequence shown here is derived from an EMBL/GenBank/DDBJ whole genome shotgun (WGS) entry which is preliminary data.</text>
</comment>
<dbReference type="AlphaFoldDB" id="A0A8H7K664"/>
<evidence type="ECO:0000313" key="4">
    <source>
        <dbReference type="Proteomes" id="UP000616885"/>
    </source>
</evidence>
<evidence type="ECO:0000313" key="3">
    <source>
        <dbReference type="EMBL" id="KAF9746330.1"/>
    </source>
</evidence>
<dbReference type="InterPro" id="IPR045108">
    <property type="entry name" value="TXNDC17-like"/>
</dbReference>
<dbReference type="PANTHER" id="PTHR12452">
    <property type="entry name" value="42-9-9 PROTEIN-RELATED"/>
    <property type="match status" value="1"/>
</dbReference>
<reference evidence="3" key="1">
    <citation type="submission" date="2020-10" db="EMBL/GenBank/DDBJ databases">
        <title>High-Quality Genome Resource of Clonostachys rosea strain S41 by Oxford Nanopore Long-Read Sequencing.</title>
        <authorList>
            <person name="Wang H."/>
        </authorList>
    </citation>
    <scope>NUCLEOTIDE SEQUENCE</scope>
    <source>
        <strain evidence="3">S41</strain>
    </source>
</reference>
<dbReference type="EMBL" id="JADCTT010000011">
    <property type="protein sequence ID" value="KAF9746330.1"/>
    <property type="molecule type" value="Genomic_DNA"/>
</dbReference>
<dbReference type="InterPro" id="IPR036249">
    <property type="entry name" value="Thioredoxin-like_sf"/>
</dbReference>
<dbReference type="Gene3D" id="3.40.30.10">
    <property type="entry name" value="Glutaredoxin"/>
    <property type="match status" value="1"/>
</dbReference>
<sequence>MPILKDFQLPPSVAELDLSGSSNSTLFIAFISSADPRTGAPWCPDVRATLPGIREAFSSDSTPDLVIAEVGQIPEWRDSKNVFRTKWDVHNVPTLARFKLVNGKVSEKGRLVEGDLLDAQRLSDFIKQ</sequence>
<dbReference type="PANTHER" id="PTHR12452:SF0">
    <property type="entry name" value="THIOREDOXIN DOMAIN-CONTAINING PROTEIN 17"/>
    <property type="match status" value="1"/>
</dbReference>
<dbReference type="Proteomes" id="UP000616885">
    <property type="component" value="Unassembled WGS sequence"/>
</dbReference>
<dbReference type="GO" id="GO:0005829">
    <property type="term" value="C:cytosol"/>
    <property type="evidence" value="ECO:0007669"/>
    <property type="project" value="TreeGrafter"/>
</dbReference>
<gene>
    <name evidence="3" type="ORF">IM811_003235</name>
</gene>
<name>A0A8H7K664_BIOOC</name>
<dbReference type="SUPFAM" id="SSF52833">
    <property type="entry name" value="Thioredoxin-like"/>
    <property type="match status" value="1"/>
</dbReference>
<dbReference type="Pfam" id="PF06110">
    <property type="entry name" value="TXD17-like_Trx"/>
    <property type="match status" value="1"/>
</dbReference>
<evidence type="ECO:0000259" key="2">
    <source>
        <dbReference type="Pfam" id="PF06110"/>
    </source>
</evidence>
<dbReference type="GO" id="GO:0047134">
    <property type="term" value="F:protein-disulfide reductase [NAD(P)H] activity"/>
    <property type="evidence" value="ECO:0007669"/>
    <property type="project" value="InterPro"/>
</dbReference>
<comment type="similarity">
    <text evidence="1">Belongs to the thioredoxin family.</text>
</comment>
<feature type="domain" description="Thioredoxin" evidence="2">
    <location>
        <begin position="19"/>
        <end position="107"/>
    </location>
</feature>
<evidence type="ECO:0000256" key="1">
    <source>
        <dbReference type="ARBA" id="ARBA00008987"/>
    </source>
</evidence>